<name>A0ACC0MNM8_RHOML</name>
<comment type="caution">
    <text evidence="1">The sequence shown here is derived from an EMBL/GenBank/DDBJ whole genome shotgun (WGS) entry which is preliminary data.</text>
</comment>
<reference evidence="1" key="1">
    <citation type="submission" date="2022-02" db="EMBL/GenBank/DDBJ databases">
        <title>Plant Genome Project.</title>
        <authorList>
            <person name="Zhang R.-G."/>
        </authorList>
    </citation>
    <scope>NUCLEOTIDE SEQUENCE</scope>
    <source>
        <strain evidence="1">AT1</strain>
    </source>
</reference>
<organism evidence="1 2">
    <name type="scientific">Rhododendron molle</name>
    <name type="common">Chinese azalea</name>
    <name type="synonym">Azalea mollis</name>
    <dbReference type="NCBI Taxonomy" id="49168"/>
    <lineage>
        <taxon>Eukaryota</taxon>
        <taxon>Viridiplantae</taxon>
        <taxon>Streptophyta</taxon>
        <taxon>Embryophyta</taxon>
        <taxon>Tracheophyta</taxon>
        <taxon>Spermatophyta</taxon>
        <taxon>Magnoliopsida</taxon>
        <taxon>eudicotyledons</taxon>
        <taxon>Gunneridae</taxon>
        <taxon>Pentapetalae</taxon>
        <taxon>asterids</taxon>
        <taxon>Ericales</taxon>
        <taxon>Ericaceae</taxon>
        <taxon>Ericoideae</taxon>
        <taxon>Rhodoreae</taxon>
        <taxon>Rhododendron</taxon>
    </lineage>
</organism>
<protein>
    <submittedName>
        <fullName evidence="1">Uncharacterized protein</fullName>
    </submittedName>
</protein>
<dbReference type="Proteomes" id="UP001062846">
    <property type="component" value="Chromosome 8"/>
</dbReference>
<proteinExistence type="predicted"/>
<evidence type="ECO:0000313" key="1">
    <source>
        <dbReference type="EMBL" id="KAI8542505.1"/>
    </source>
</evidence>
<keyword evidence="2" id="KW-1185">Reference proteome</keyword>
<gene>
    <name evidence="1" type="ORF">RHMOL_Rhmol08G0143100</name>
</gene>
<accession>A0ACC0MNM8</accession>
<sequence length="136" mass="15354">MQERFGIKFNDPGKLGLPDFDYFGKDDFVDFGEYLPKPRKALLEIQNLATVISEISDVKPVKHEQVIESPVSSLTSPTPPKIPFASMSLLQKRILQSDLRKDPFSALELSPARKFSSGELVDGPSGHHNRRKRFEL</sequence>
<evidence type="ECO:0000313" key="2">
    <source>
        <dbReference type="Proteomes" id="UP001062846"/>
    </source>
</evidence>
<dbReference type="EMBL" id="CM046395">
    <property type="protein sequence ID" value="KAI8542505.1"/>
    <property type="molecule type" value="Genomic_DNA"/>
</dbReference>